<protein>
    <submittedName>
        <fullName evidence="1">Uncharacterized protein</fullName>
    </submittedName>
</protein>
<evidence type="ECO:0000313" key="2">
    <source>
        <dbReference type="Proteomes" id="UP000815325"/>
    </source>
</evidence>
<name>A0ABQ7FSV2_DUNSA</name>
<evidence type="ECO:0000313" key="1">
    <source>
        <dbReference type="EMBL" id="KAF5825570.1"/>
    </source>
</evidence>
<accession>A0ABQ7FSV2</accession>
<dbReference type="Proteomes" id="UP000815325">
    <property type="component" value="Unassembled WGS sequence"/>
</dbReference>
<organism evidence="1 2">
    <name type="scientific">Dunaliella salina</name>
    <name type="common">Green alga</name>
    <name type="synonym">Protococcus salinus</name>
    <dbReference type="NCBI Taxonomy" id="3046"/>
    <lineage>
        <taxon>Eukaryota</taxon>
        <taxon>Viridiplantae</taxon>
        <taxon>Chlorophyta</taxon>
        <taxon>core chlorophytes</taxon>
        <taxon>Chlorophyceae</taxon>
        <taxon>CS clade</taxon>
        <taxon>Chlamydomonadales</taxon>
        <taxon>Dunaliellaceae</taxon>
        <taxon>Dunaliella</taxon>
    </lineage>
</organism>
<dbReference type="EMBL" id="MU072504">
    <property type="protein sequence ID" value="KAF5825570.1"/>
    <property type="molecule type" value="Genomic_DNA"/>
</dbReference>
<reference evidence="1" key="1">
    <citation type="submission" date="2017-08" db="EMBL/GenBank/DDBJ databases">
        <authorList>
            <person name="Polle J.E."/>
            <person name="Barry K."/>
            <person name="Cushman J."/>
            <person name="Schmutz J."/>
            <person name="Tran D."/>
            <person name="Hathwaick L.T."/>
            <person name="Yim W.C."/>
            <person name="Jenkins J."/>
            <person name="Mckie-Krisberg Z.M."/>
            <person name="Prochnik S."/>
            <person name="Lindquist E."/>
            <person name="Dockter R.B."/>
            <person name="Adam C."/>
            <person name="Molina H."/>
            <person name="Bunkerborg J."/>
            <person name="Jin E."/>
            <person name="Buchheim M."/>
            <person name="Magnuson J."/>
        </authorList>
    </citation>
    <scope>NUCLEOTIDE SEQUENCE</scope>
    <source>
        <strain evidence="1">CCAP 19/18</strain>
    </source>
</reference>
<feature type="non-terminal residue" evidence="1">
    <location>
        <position position="1"/>
    </location>
</feature>
<proteinExistence type="predicted"/>
<gene>
    <name evidence="1" type="ORF">DUNSADRAFT_8509</name>
</gene>
<sequence length="129" mass="14442">VVTCLQLLVLRDGIQLSQDAAAALSMPSSRLRLPARLTSMLRIPPAFVQARKTQAEEGASLWWQLAQSPVAWFLSKPRDVSDVQWRDFRGGLPHLAAAMAVFVVLSRLARLRSTRLRMLNNMMASILFI</sequence>
<keyword evidence="2" id="KW-1185">Reference proteome</keyword>
<feature type="non-terminal residue" evidence="1">
    <location>
        <position position="129"/>
    </location>
</feature>
<comment type="caution">
    <text evidence="1">The sequence shown here is derived from an EMBL/GenBank/DDBJ whole genome shotgun (WGS) entry which is preliminary data.</text>
</comment>